<keyword evidence="4" id="KW-1185">Reference proteome</keyword>
<gene>
    <name evidence="3" type="primary">ppgK</name>
    <name evidence="3" type="ordered locus">SBI_04157</name>
</gene>
<dbReference type="Proteomes" id="UP000000377">
    <property type="component" value="Chromosome"/>
</dbReference>
<dbReference type="AlphaFoldDB" id="D7BRU1"/>
<dbReference type="GO" id="GO:0016301">
    <property type="term" value="F:kinase activity"/>
    <property type="evidence" value="ECO:0007669"/>
    <property type="project" value="UniProtKB-KW"/>
</dbReference>
<dbReference type="PANTHER" id="PTHR18964:SF146">
    <property type="entry name" value="POLYPHOSPHATE GLUCOKINASE"/>
    <property type="match status" value="1"/>
</dbReference>
<dbReference type="CDD" id="cd24058">
    <property type="entry name" value="ASKHA_NBD_ROK_PPGK"/>
    <property type="match status" value="1"/>
</dbReference>
<accession>D7BRU1</accession>
<dbReference type="EMBL" id="CP002047">
    <property type="protein sequence ID" value="ADI07278.1"/>
    <property type="molecule type" value="Genomic_DNA"/>
</dbReference>
<feature type="region of interest" description="Disordered" evidence="2">
    <location>
        <begin position="1"/>
        <end position="32"/>
    </location>
</feature>
<dbReference type="SUPFAM" id="SSF53067">
    <property type="entry name" value="Actin-like ATPase domain"/>
    <property type="match status" value="1"/>
</dbReference>
<feature type="region of interest" description="Disordered" evidence="2">
    <location>
        <begin position="289"/>
        <end position="321"/>
    </location>
</feature>
<comment type="similarity">
    <text evidence="1">Belongs to the ROK (NagC/XylR) family.</text>
</comment>
<organism evidence="3 4">
    <name type="scientific">Streptomyces bingchenggensis (strain BCW-1)</name>
    <dbReference type="NCBI Taxonomy" id="749414"/>
    <lineage>
        <taxon>Bacteria</taxon>
        <taxon>Bacillati</taxon>
        <taxon>Actinomycetota</taxon>
        <taxon>Actinomycetes</taxon>
        <taxon>Kitasatosporales</taxon>
        <taxon>Streptomycetaceae</taxon>
        <taxon>Streptomyces</taxon>
    </lineage>
</organism>
<dbReference type="eggNOG" id="COG1940">
    <property type="taxonomic scope" value="Bacteria"/>
</dbReference>
<dbReference type="PANTHER" id="PTHR18964">
    <property type="entry name" value="ROK (REPRESSOR, ORF, KINASE) FAMILY"/>
    <property type="match status" value="1"/>
</dbReference>
<keyword evidence="3" id="KW-0418">Kinase</keyword>
<evidence type="ECO:0000256" key="1">
    <source>
        <dbReference type="ARBA" id="ARBA00006479"/>
    </source>
</evidence>
<feature type="compositionally biased region" description="Low complexity" evidence="2">
    <location>
        <begin position="307"/>
        <end position="321"/>
    </location>
</feature>
<dbReference type="InterPro" id="IPR043129">
    <property type="entry name" value="ATPase_NBD"/>
</dbReference>
<evidence type="ECO:0000313" key="4">
    <source>
        <dbReference type="Proteomes" id="UP000000377"/>
    </source>
</evidence>
<evidence type="ECO:0000256" key="2">
    <source>
        <dbReference type="SAM" id="MobiDB-lite"/>
    </source>
</evidence>
<dbReference type="STRING" id="749414.SBI_04157"/>
<dbReference type="HOGENOM" id="CLU_065796_0_0_11"/>
<dbReference type="NCBIfam" id="NF045942">
    <property type="entry name" value="PolPhglucPhase"/>
    <property type="match status" value="1"/>
</dbReference>
<dbReference type="Gene3D" id="3.30.420.40">
    <property type="match status" value="2"/>
</dbReference>
<proteinExistence type="inferred from homology"/>
<sequence length="321" mass="33053">MEPTHTASQQQAPQQAQQQAQSQSQPEAAVRPGDAVSVLGVDIGGSGIKGAPVDLARGDLAVERFKVLTPQPSTPEAVAESVREVIDSFGWSGRPVGVTFPGVVTSGTTRTAANVDKSWIDVDTAALLGERLGSPVTVVNDADAAGIAEMTFGAGRGRTGTVILLTFGTGIGSAVFIDGRLVPNTELGHLELAGHEAEKRASTKAKDDHNLSWHSWAHRVQRYLEHVEMLFSPELFVIGGGVSRKASKFLPLIEGIKAEIVPAQLLNNAGIVGAAMAARTAMAAQAETAGQAATAGRPEAADRAATRDSAAAPTAGAGSAD</sequence>
<dbReference type="PATRIC" id="fig|749414.3.peg.4298"/>
<dbReference type="KEGG" id="sbh:SBI_04157"/>
<dbReference type="InterPro" id="IPR000600">
    <property type="entry name" value="ROK"/>
</dbReference>
<protein>
    <submittedName>
        <fullName evidence="3">Putative polyphosphate glucokinase</fullName>
    </submittedName>
</protein>
<dbReference type="Pfam" id="PF00480">
    <property type="entry name" value="ROK"/>
    <property type="match status" value="1"/>
</dbReference>
<keyword evidence="3" id="KW-0808">Transferase</keyword>
<name>D7BRU1_STRBB</name>
<feature type="compositionally biased region" description="Low complexity" evidence="2">
    <location>
        <begin position="7"/>
        <end position="29"/>
    </location>
</feature>
<evidence type="ECO:0000313" key="3">
    <source>
        <dbReference type="EMBL" id="ADI07278.1"/>
    </source>
</evidence>
<reference evidence="3 4" key="1">
    <citation type="journal article" date="2010" name="J. Bacteriol.">
        <title>Genome sequence of the milbemycin-producing bacterium Streptomyces bingchenggensis.</title>
        <authorList>
            <person name="Wang X.J."/>
            <person name="Yan Y.J."/>
            <person name="Zhang B."/>
            <person name="An J."/>
            <person name="Wang J.J."/>
            <person name="Tian J."/>
            <person name="Jiang L."/>
            <person name="Chen Y.H."/>
            <person name="Huang S.X."/>
            <person name="Yin M."/>
            <person name="Zhang J."/>
            <person name="Gao A.L."/>
            <person name="Liu C.X."/>
            <person name="Zhu Z.X."/>
            <person name="Xiang W.S."/>
        </authorList>
    </citation>
    <scope>NUCLEOTIDE SEQUENCE [LARGE SCALE GENOMIC DNA]</scope>
    <source>
        <strain evidence="3 4">BCW-1</strain>
    </source>
</reference>